<dbReference type="EMBL" id="BAABIQ010000003">
    <property type="protein sequence ID" value="GAA4781426.1"/>
    <property type="molecule type" value="Genomic_DNA"/>
</dbReference>
<proteinExistence type="predicted"/>
<dbReference type="RefSeq" id="WP_345230233.1">
    <property type="nucleotide sequence ID" value="NZ_BAABIQ010000003.1"/>
</dbReference>
<protein>
    <submittedName>
        <fullName evidence="1">Uncharacterized protein</fullName>
    </submittedName>
</protein>
<name>A0ABP9AJY6_9SPHI</name>
<evidence type="ECO:0000313" key="2">
    <source>
        <dbReference type="Proteomes" id="UP001501411"/>
    </source>
</evidence>
<comment type="caution">
    <text evidence="1">The sequence shown here is derived from an EMBL/GenBank/DDBJ whole genome shotgun (WGS) entry which is preliminary data.</text>
</comment>
<keyword evidence="2" id="KW-1185">Reference proteome</keyword>
<gene>
    <name evidence="1" type="ORF">GCM10023231_06180</name>
</gene>
<evidence type="ECO:0000313" key="1">
    <source>
        <dbReference type="EMBL" id="GAA4781426.1"/>
    </source>
</evidence>
<dbReference type="Gene3D" id="3.40.50.2000">
    <property type="entry name" value="Glycogen Phosphorylase B"/>
    <property type="match status" value="1"/>
</dbReference>
<reference evidence="2" key="1">
    <citation type="journal article" date="2019" name="Int. J. Syst. Evol. Microbiol.">
        <title>The Global Catalogue of Microorganisms (GCM) 10K type strain sequencing project: providing services to taxonomists for standard genome sequencing and annotation.</title>
        <authorList>
            <consortium name="The Broad Institute Genomics Platform"/>
            <consortium name="The Broad Institute Genome Sequencing Center for Infectious Disease"/>
            <person name="Wu L."/>
            <person name="Ma J."/>
        </authorList>
    </citation>
    <scope>NUCLEOTIDE SEQUENCE [LARGE SCALE GENOMIC DNA]</scope>
    <source>
        <strain evidence="2">JCM 18200</strain>
    </source>
</reference>
<sequence length="323" mass="37378">MPKSFKPINQLEKLFLKISNRKAYKKYKREFLEYKTVKDREATLNSFRSEYGVLNLDAIITIAKKQGSLNFSHAGNAGDIIYALPTIKEIQKHIEQPINLYLILDQPHSLALHYTHPLGSVMLNRKMANMLVPLLSNVEYLTSSAIYEGQRVDITLDSFRELGLQLEKGSIVRWYSYATGVHPDLSSAWLSVRADTTYKSYIVLARSERYRNPHISYSFLKKHKNILFLGIESEYKDILQVIPHIKWKQVEDFKEMAEIIAGCKFFIGNQSFPYSVAEALRVPRILEVCYEAPNVIPEGENGFDFYLQEHFEWLVTKLDGENQ</sequence>
<accession>A0ABP9AJY6</accession>
<dbReference type="SUPFAM" id="SSF53756">
    <property type="entry name" value="UDP-Glycosyltransferase/glycogen phosphorylase"/>
    <property type="match status" value="1"/>
</dbReference>
<organism evidence="1 2">
    <name type="scientific">Olivibacter ginsenosidimutans</name>
    <dbReference type="NCBI Taxonomy" id="1176537"/>
    <lineage>
        <taxon>Bacteria</taxon>
        <taxon>Pseudomonadati</taxon>
        <taxon>Bacteroidota</taxon>
        <taxon>Sphingobacteriia</taxon>
        <taxon>Sphingobacteriales</taxon>
        <taxon>Sphingobacteriaceae</taxon>
        <taxon>Olivibacter</taxon>
    </lineage>
</organism>
<dbReference type="Proteomes" id="UP001501411">
    <property type="component" value="Unassembled WGS sequence"/>
</dbReference>